<dbReference type="EMBL" id="KB308802">
    <property type="protein sequence ID" value="ELT96564.1"/>
    <property type="molecule type" value="Genomic_DNA"/>
</dbReference>
<dbReference type="EMBL" id="AMQN01011287">
    <property type="status" value="NOT_ANNOTATED_CDS"/>
    <property type="molecule type" value="Genomic_DNA"/>
</dbReference>
<dbReference type="AlphaFoldDB" id="R7TSC8"/>
<feature type="domain" description="PH" evidence="1">
    <location>
        <begin position="314"/>
        <end position="427"/>
    </location>
</feature>
<dbReference type="SUPFAM" id="SSF50729">
    <property type="entry name" value="PH domain-like"/>
    <property type="match status" value="1"/>
</dbReference>
<organism evidence="2">
    <name type="scientific">Capitella teleta</name>
    <name type="common">Polychaete worm</name>
    <dbReference type="NCBI Taxonomy" id="283909"/>
    <lineage>
        <taxon>Eukaryota</taxon>
        <taxon>Metazoa</taxon>
        <taxon>Spiralia</taxon>
        <taxon>Lophotrochozoa</taxon>
        <taxon>Annelida</taxon>
        <taxon>Polychaeta</taxon>
        <taxon>Sedentaria</taxon>
        <taxon>Scolecida</taxon>
        <taxon>Capitellidae</taxon>
        <taxon>Capitella</taxon>
    </lineage>
</organism>
<accession>R7TSC8</accession>
<dbReference type="InterPro" id="IPR011993">
    <property type="entry name" value="PH-like_dom_sf"/>
</dbReference>
<reference evidence="2 4" key="2">
    <citation type="journal article" date="2013" name="Nature">
        <title>Insights into bilaterian evolution from three spiralian genomes.</title>
        <authorList>
            <person name="Simakov O."/>
            <person name="Marletaz F."/>
            <person name="Cho S.J."/>
            <person name="Edsinger-Gonzales E."/>
            <person name="Havlak P."/>
            <person name="Hellsten U."/>
            <person name="Kuo D.H."/>
            <person name="Larsson T."/>
            <person name="Lv J."/>
            <person name="Arendt D."/>
            <person name="Savage R."/>
            <person name="Osoegawa K."/>
            <person name="de Jong P."/>
            <person name="Grimwood J."/>
            <person name="Chapman J.A."/>
            <person name="Shapiro H."/>
            <person name="Aerts A."/>
            <person name="Otillar R.P."/>
            <person name="Terry A.Y."/>
            <person name="Boore J.L."/>
            <person name="Grigoriev I.V."/>
            <person name="Lindberg D.R."/>
            <person name="Seaver E.C."/>
            <person name="Weisblat D.A."/>
            <person name="Putnam N.H."/>
            <person name="Rokhsar D.S."/>
        </authorList>
    </citation>
    <scope>NUCLEOTIDE SEQUENCE</scope>
    <source>
        <strain evidence="2 4">I ESC-2004</strain>
    </source>
</reference>
<reference evidence="3" key="3">
    <citation type="submission" date="2015-06" db="UniProtKB">
        <authorList>
            <consortium name="EnsemblMetazoa"/>
        </authorList>
    </citation>
    <scope>IDENTIFICATION</scope>
</reference>
<dbReference type="EnsemblMetazoa" id="CapteT227200">
    <property type="protein sequence ID" value="CapteP227200"/>
    <property type="gene ID" value="CapteG227200"/>
</dbReference>
<dbReference type="Gene3D" id="2.30.29.30">
    <property type="entry name" value="Pleckstrin-homology domain (PH domain)/Phosphotyrosine-binding domain (PTB)"/>
    <property type="match status" value="1"/>
</dbReference>
<dbReference type="OrthoDB" id="337660at2759"/>
<evidence type="ECO:0000313" key="3">
    <source>
        <dbReference type="EnsemblMetazoa" id="CapteP227200"/>
    </source>
</evidence>
<feature type="non-terminal residue" evidence="2">
    <location>
        <position position="447"/>
    </location>
</feature>
<protein>
    <recommendedName>
        <fullName evidence="1">PH domain-containing protein</fullName>
    </recommendedName>
</protein>
<evidence type="ECO:0000313" key="4">
    <source>
        <dbReference type="Proteomes" id="UP000014760"/>
    </source>
</evidence>
<dbReference type="InterPro" id="IPR001849">
    <property type="entry name" value="PH_domain"/>
</dbReference>
<dbReference type="CDD" id="cd00821">
    <property type="entry name" value="PH"/>
    <property type="match status" value="1"/>
</dbReference>
<proteinExistence type="predicted"/>
<evidence type="ECO:0000259" key="1">
    <source>
        <dbReference type="PROSITE" id="PS50003"/>
    </source>
</evidence>
<dbReference type="SMART" id="SM00233">
    <property type="entry name" value="PH"/>
    <property type="match status" value="1"/>
</dbReference>
<dbReference type="Proteomes" id="UP000014760">
    <property type="component" value="Unassembled WGS sequence"/>
</dbReference>
<dbReference type="PROSITE" id="PS50003">
    <property type="entry name" value="PH_DOMAIN"/>
    <property type="match status" value="1"/>
</dbReference>
<evidence type="ECO:0000313" key="2">
    <source>
        <dbReference type="EMBL" id="ELT96564.1"/>
    </source>
</evidence>
<gene>
    <name evidence="2" type="ORF">CAPTEDRAFT_227200</name>
</gene>
<name>R7TSC8_CAPTE</name>
<dbReference type="STRING" id="283909.R7TSC8"/>
<reference evidence="4" key="1">
    <citation type="submission" date="2012-12" db="EMBL/GenBank/DDBJ databases">
        <authorList>
            <person name="Hellsten U."/>
            <person name="Grimwood J."/>
            <person name="Chapman J.A."/>
            <person name="Shapiro H."/>
            <person name="Aerts A."/>
            <person name="Otillar R.P."/>
            <person name="Terry A.Y."/>
            <person name="Boore J.L."/>
            <person name="Simakov O."/>
            <person name="Marletaz F."/>
            <person name="Cho S.-J."/>
            <person name="Edsinger-Gonzales E."/>
            <person name="Havlak P."/>
            <person name="Kuo D.-H."/>
            <person name="Larsson T."/>
            <person name="Lv J."/>
            <person name="Arendt D."/>
            <person name="Savage R."/>
            <person name="Osoegawa K."/>
            <person name="de Jong P."/>
            <person name="Lindberg D.R."/>
            <person name="Seaver E.C."/>
            <person name="Weisblat D.A."/>
            <person name="Putnam N.H."/>
            <person name="Grigoriev I.V."/>
            <person name="Rokhsar D.S."/>
        </authorList>
    </citation>
    <scope>NUCLEOTIDE SEQUENCE</scope>
    <source>
        <strain evidence="4">I ESC-2004</strain>
    </source>
</reference>
<sequence length="447" mass="49726">MSGDSFRTKLHNFERLSRQNASSKIKRRFLPKRSVEQDEVKKWKSLSALEEEEGTKPHWTVRFSQRIQSIRNRLEKKSTSDTPEWIRNHRTRGSAVHLWGDARQGPTCTVRELSKSCSTLHEQNSYTAFDKVDEGADQDLSSHHTNGDHAVVLPRTPYPLTAAPVTKHPVAPVTKQPVAPVTKQPVAPVTKQPVAPVTKQPSVLAKEAPVKAVPTPVVTKETAPMAQVHAEIVSQVSKAAVTSQNSVSACDGEVVRASRRVAALYMSEKSQDCADQADELVQERVTLRQWDPTKLLNELYQVKLSASSDVSANYVSMEGYMEKLPLNKRKATLLKTWKRRYFKANAGSLCYFESKSHVESTPISDDSSDNGDTEQASGTIQLMGGTVEELGSCMIGIDDGRGRYMVVRCPSEAETQRWLSSLSSHCVDNQSSRWVRPVLSPPRHPSK</sequence>
<dbReference type="HOGENOM" id="CLU_613359_0_0_1"/>
<keyword evidence="4" id="KW-1185">Reference proteome</keyword>
<dbReference type="Pfam" id="PF00169">
    <property type="entry name" value="PH"/>
    <property type="match status" value="1"/>
</dbReference>